<dbReference type="OrthoDB" id="189103at2"/>
<name>A0A1H1TLQ7_9ACTN</name>
<sequence>MEERQRYRYVGPDEIRDSPAGTVAMDIITTADLRSWMNAQQHDPDEMVTFIVTVAGTLRVAPRRSEHVACARGNDVLAAGEMTFGRSEFGWSVTEVTNQSTGYCADPDCWPAVAAALNRADIGHPGAFTYQVVFRRCPSCNERNIVHEHDFTCALCEQPLPLHWNFPVV</sequence>
<gene>
    <name evidence="1" type="ORF">SAMN04489716_1175</name>
</gene>
<keyword evidence="2" id="KW-1185">Reference proteome</keyword>
<organism evidence="1 2">
    <name type="scientific">Actinoplanes derwentensis</name>
    <dbReference type="NCBI Taxonomy" id="113562"/>
    <lineage>
        <taxon>Bacteria</taxon>
        <taxon>Bacillati</taxon>
        <taxon>Actinomycetota</taxon>
        <taxon>Actinomycetes</taxon>
        <taxon>Micromonosporales</taxon>
        <taxon>Micromonosporaceae</taxon>
        <taxon>Actinoplanes</taxon>
    </lineage>
</organism>
<evidence type="ECO:0000313" key="2">
    <source>
        <dbReference type="Proteomes" id="UP000198688"/>
    </source>
</evidence>
<dbReference type="AlphaFoldDB" id="A0A1H1TLQ7"/>
<evidence type="ECO:0000313" key="1">
    <source>
        <dbReference type="EMBL" id="SDS61094.1"/>
    </source>
</evidence>
<dbReference type="RefSeq" id="WP_092542318.1">
    <property type="nucleotide sequence ID" value="NZ_BOMJ01000020.1"/>
</dbReference>
<dbReference type="Proteomes" id="UP000198688">
    <property type="component" value="Chromosome I"/>
</dbReference>
<protein>
    <submittedName>
        <fullName evidence="1">Uncharacterized protein</fullName>
    </submittedName>
</protein>
<reference evidence="1 2" key="1">
    <citation type="submission" date="2016-10" db="EMBL/GenBank/DDBJ databases">
        <authorList>
            <person name="de Groot N.N."/>
        </authorList>
    </citation>
    <scope>NUCLEOTIDE SEQUENCE [LARGE SCALE GENOMIC DNA]</scope>
    <source>
        <strain evidence="1 2">DSM 43941</strain>
    </source>
</reference>
<accession>A0A1H1TLQ7</accession>
<dbReference type="EMBL" id="LT629758">
    <property type="protein sequence ID" value="SDS61094.1"/>
    <property type="molecule type" value="Genomic_DNA"/>
</dbReference>
<dbReference type="STRING" id="113562.SAMN04489716_1175"/>
<proteinExistence type="predicted"/>